<accession>A0ABU9DTX5</accession>
<dbReference type="InterPro" id="IPR027417">
    <property type="entry name" value="P-loop_NTPase"/>
</dbReference>
<comment type="function">
    <text evidence="1">Essential for recycling GMP and indirectly, cGMP.</text>
</comment>
<comment type="similarity">
    <text evidence="2">Belongs to the guanylate kinase family.</text>
</comment>
<protein>
    <recommendedName>
        <fullName evidence="6">Guanylate kinase-like domain-containing protein</fullName>
    </recommendedName>
</protein>
<dbReference type="RefSeq" id="WP_341419472.1">
    <property type="nucleotide sequence ID" value="NZ_JBBPCC010000029.1"/>
</dbReference>
<organism evidence="7 8">
    <name type="scientific">Paenibacillus filicis</name>
    <dbReference type="NCBI Taxonomy" id="669464"/>
    <lineage>
        <taxon>Bacteria</taxon>
        <taxon>Bacillati</taxon>
        <taxon>Bacillota</taxon>
        <taxon>Bacilli</taxon>
        <taxon>Bacillales</taxon>
        <taxon>Paenibacillaceae</taxon>
        <taxon>Paenibacillus</taxon>
    </lineage>
</organism>
<dbReference type="PROSITE" id="PS50052">
    <property type="entry name" value="GUANYLATE_KINASE_2"/>
    <property type="match status" value="1"/>
</dbReference>
<proteinExistence type="inferred from homology"/>
<evidence type="ECO:0000256" key="1">
    <source>
        <dbReference type="ARBA" id="ARBA00003531"/>
    </source>
</evidence>
<dbReference type="EMBL" id="JBBPCC010000029">
    <property type="protein sequence ID" value="MEK8132338.1"/>
    <property type="molecule type" value="Genomic_DNA"/>
</dbReference>
<dbReference type="SMART" id="SM00072">
    <property type="entry name" value="GuKc"/>
    <property type="match status" value="1"/>
</dbReference>
<evidence type="ECO:0000256" key="5">
    <source>
        <dbReference type="ARBA" id="ARBA00048594"/>
    </source>
</evidence>
<dbReference type="InterPro" id="IPR008145">
    <property type="entry name" value="GK/Ca_channel_bsu"/>
</dbReference>
<evidence type="ECO:0000313" key="7">
    <source>
        <dbReference type="EMBL" id="MEK8132338.1"/>
    </source>
</evidence>
<evidence type="ECO:0000259" key="6">
    <source>
        <dbReference type="PROSITE" id="PS50052"/>
    </source>
</evidence>
<sequence length="187" mass="21081">MSGRPILLLFTGTGGSGRKSVACKVGEAMGLHPVVSYTTRSPRPREANNGFYRYINESDFEMSFQAGEFMETVTINGYRYGIKRSELDKALAGTRGAYLVLNREGTELFKRMYGEQAFRVFIYVSKQTVLERLTAKGMPYEVVERYMAQYSDEVSYRKSCEAVVENMELSLAVSKVLEAVRSSQLVI</sequence>
<dbReference type="SUPFAM" id="SSF52540">
    <property type="entry name" value="P-loop containing nucleoside triphosphate hydrolases"/>
    <property type="match status" value="1"/>
</dbReference>
<comment type="catalytic activity">
    <reaction evidence="5">
        <text>GMP + ATP = GDP + ADP</text>
        <dbReference type="Rhea" id="RHEA:20780"/>
        <dbReference type="ChEBI" id="CHEBI:30616"/>
        <dbReference type="ChEBI" id="CHEBI:58115"/>
        <dbReference type="ChEBI" id="CHEBI:58189"/>
        <dbReference type="ChEBI" id="CHEBI:456216"/>
        <dbReference type="EC" id="2.7.4.8"/>
    </reaction>
</comment>
<evidence type="ECO:0000256" key="3">
    <source>
        <dbReference type="ARBA" id="ARBA00022679"/>
    </source>
</evidence>
<dbReference type="Pfam" id="PF00625">
    <property type="entry name" value="Guanylate_kin"/>
    <property type="match status" value="1"/>
</dbReference>
<dbReference type="Proteomes" id="UP001469365">
    <property type="component" value="Unassembled WGS sequence"/>
</dbReference>
<keyword evidence="8" id="KW-1185">Reference proteome</keyword>
<keyword evidence="3" id="KW-0808">Transferase</keyword>
<dbReference type="InterPro" id="IPR008144">
    <property type="entry name" value="Guanylate_kin-like_dom"/>
</dbReference>
<gene>
    <name evidence="7" type="ORF">WMW72_31005</name>
</gene>
<dbReference type="PANTHER" id="PTHR23117">
    <property type="entry name" value="GUANYLATE KINASE-RELATED"/>
    <property type="match status" value="1"/>
</dbReference>
<reference evidence="7 8" key="1">
    <citation type="submission" date="2024-04" db="EMBL/GenBank/DDBJ databases">
        <title>draft genome sequnece of Paenibacillus filicis.</title>
        <authorList>
            <person name="Kim D.-U."/>
        </authorList>
    </citation>
    <scope>NUCLEOTIDE SEQUENCE [LARGE SCALE GENOMIC DNA]</scope>
    <source>
        <strain evidence="7 8">KACC14197</strain>
    </source>
</reference>
<dbReference type="PANTHER" id="PTHR23117:SF13">
    <property type="entry name" value="GUANYLATE KINASE"/>
    <property type="match status" value="1"/>
</dbReference>
<keyword evidence="4" id="KW-0418">Kinase</keyword>
<comment type="caution">
    <text evidence="7">The sequence shown here is derived from an EMBL/GenBank/DDBJ whole genome shotgun (WGS) entry which is preliminary data.</text>
</comment>
<evidence type="ECO:0000256" key="4">
    <source>
        <dbReference type="ARBA" id="ARBA00022777"/>
    </source>
</evidence>
<dbReference type="Gene3D" id="3.40.50.300">
    <property type="entry name" value="P-loop containing nucleotide triphosphate hydrolases"/>
    <property type="match status" value="1"/>
</dbReference>
<name>A0ABU9DTX5_9BACL</name>
<evidence type="ECO:0000256" key="2">
    <source>
        <dbReference type="ARBA" id="ARBA00005790"/>
    </source>
</evidence>
<evidence type="ECO:0000313" key="8">
    <source>
        <dbReference type="Proteomes" id="UP001469365"/>
    </source>
</evidence>
<feature type="domain" description="Guanylate kinase-like" evidence="6">
    <location>
        <begin position="5"/>
        <end position="181"/>
    </location>
</feature>